<dbReference type="Pfam" id="PF25231">
    <property type="entry name" value="DUF7847"/>
    <property type="match status" value="1"/>
</dbReference>
<feature type="domain" description="DUF7847" evidence="2">
    <location>
        <begin position="70"/>
        <end position="195"/>
    </location>
</feature>
<feature type="transmembrane region" description="Helical" evidence="1">
    <location>
        <begin position="127"/>
        <end position="143"/>
    </location>
</feature>
<comment type="caution">
    <text evidence="3">The sequence shown here is derived from an EMBL/GenBank/DDBJ whole genome shotgun (WGS) entry which is preliminary data.</text>
</comment>
<keyword evidence="4" id="KW-1185">Reference proteome</keyword>
<dbReference type="InterPro" id="IPR057169">
    <property type="entry name" value="DUF7847"/>
</dbReference>
<evidence type="ECO:0000259" key="2">
    <source>
        <dbReference type="Pfam" id="PF25231"/>
    </source>
</evidence>
<keyword evidence="1" id="KW-1133">Transmembrane helix</keyword>
<dbReference type="EMBL" id="JBHLTR010000054">
    <property type="protein sequence ID" value="MFC0561244.1"/>
    <property type="molecule type" value="Genomic_DNA"/>
</dbReference>
<sequence length="240" mass="27900">MRIEENDFEPKKLFPLISEGFSRFIKLFLVTVPFLLLLFTIQYLGFEYLKDIYLENAYVTSLLPIFQFFFDTLSAAVFLAFIGFILTSSVQSAWKVLFRSIAKVGPILGLLVLSSVMYFLLVTIGSLFFIIPGFLFLVWFYFYPITLAMERLSLLESFKRSKQLVAGCFWKVVGLLVTFYVVRYILYLTVSTLQPYEYVSYMVASLLTISAECICIFLLYLNQRSEKEAITYKTYLKEVI</sequence>
<feature type="transmembrane region" description="Helical" evidence="1">
    <location>
        <begin position="198"/>
        <end position="221"/>
    </location>
</feature>
<feature type="transmembrane region" description="Helical" evidence="1">
    <location>
        <begin position="21"/>
        <end position="45"/>
    </location>
</feature>
<protein>
    <recommendedName>
        <fullName evidence="2">DUF7847 domain-containing protein</fullName>
    </recommendedName>
</protein>
<proteinExistence type="predicted"/>
<gene>
    <name evidence="3" type="ORF">ACFFH4_20060</name>
</gene>
<evidence type="ECO:0000313" key="4">
    <source>
        <dbReference type="Proteomes" id="UP001589833"/>
    </source>
</evidence>
<feature type="transmembrane region" description="Helical" evidence="1">
    <location>
        <begin position="65"/>
        <end position="88"/>
    </location>
</feature>
<feature type="transmembrane region" description="Helical" evidence="1">
    <location>
        <begin position="164"/>
        <end position="186"/>
    </location>
</feature>
<reference evidence="3 4" key="1">
    <citation type="submission" date="2024-09" db="EMBL/GenBank/DDBJ databases">
        <authorList>
            <person name="Sun Q."/>
            <person name="Mori K."/>
        </authorList>
    </citation>
    <scope>NUCLEOTIDE SEQUENCE [LARGE SCALE GENOMIC DNA]</scope>
    <source>
        <strain evidence="3 4">NCAIM B.02301</strain>
    </source>
</reference>
<dbReference type="Proteomes" id="UP001589833">
    <property type="component" value="Unassembled WGS sequence"/>
</dbReference>
<keyword evidence="1" id="KW-0472">Membrane</keyword>
<accession>A0ABV6NLD6</accession>
<feature type="transmembrane region" description="Helical" evidence="1">
    <location>
        <begin position="100"/>
        <end position="121"/>
    </location>
</feature>
<evidence type="ECO:0000256" key="1">
    <source>
        <dbReference type="SAM" id="Phobius"/>
    </source>
</evidence>
<dbReference type="RefSeq" id="WP_273842705.1">
    <property type="nucleotide sequence ID" value="NZ_JAQQWT010000005.1"/>
</dbReference>
<organism evidence="3 4">
    <name type="scientific">Halalkalibacter alkalisediminis</name>
    <dbReference type="NCBI Taxonomy" id="935616"/>
    <lineage>
        <taxon>Bacteria</taxon>
        <taxon>Bacillati</taxon>
        <taxon>Bacillota</taxon>
        <taxon>Bacilli</taxon>
        <taxon>Bacillales</taxon>
        <taxon>Bacillaceae</taxon>
        <taxon>Halalkalibacter</taxon>
    </lineage>
</organism>
<name>A0ABV6NLD6_9BACI</name>
<evidence type="ECO:0000313" key="3">
    <source>
        <dbReference type="EMBL" id="MFC0561244.1"/>
    </source>
</evidence>
<keyword evidence="1" id="KW-0812">Transmembrane</keyword>